<evidence type="ECO:0000313" key="3">
    <source>
        <dbReference type="EMBL" id="EZP80609.1"/>
    </source>
</evidence>
<accession>A0A031JUP3</accession>
<dbReference type="AlphaFoldDB" id="A0A031JUP3"/>
<dbReference type="KEGG" id="nre:BES08_21790"/>
<evidence type="ECO:0000256" key="1">
    <source>
        <dbReference type="SAM" id="Phobius"/>
    </source>
</evidence>
<keyword evidence="1" id="KW-1133">Transmembrane helix</keyword>
<proteinExistence type="predicted"/>
<keyword evidence="1" id="KW-0472">Membrane</keyword>
<protein>
    <recommendedName>
        <fullName evidence="6">DUF3325 domain-containing protein</fullName>
    </recommendedName>
</protein>
<reference evidence="3 4" key="1">
    <citation type="submission" date="2014-03" db="EMBL/GenBank/DDBJ databases">
        <title>Whole genome sequence of Novosphingobium resinovorum KF1.</title>
        <authorList>
            <person name="Gan H.M."/>
            <person name="Gan H.Y."/>
            <person name="Chew T.H."/>
            <person name="Savka M.A."/>
        </authorList>
    </citation>
    <scope>NUCLEOTIDE SEQUENCE [LARGE SCALE GENOMIC DNA]</scope>
    <source>
        <strain evidence="3 4">KF1</strain>
    </source>
</reference>
<dbReference type="Proteomes" id="UP000024329">
    <property type="component" value="Unassembled WGS sequence"/>
</dbReference>
<evidence type="ECO:0000313" key="2">
    <source>
        <dbReference type="EMBL" id="AOR79455.1"/>
    </source>
</evidence>
<feature type="transmembrane region" description="Helical" evidence="1">
    <location>
        <begin position="44"/>
        <end position="70"/>
    </location>
</feature>
<evidence type="ECO:0000313" key="4">
    <source>
        <dbReference type="Proteomes" id="UP000024329"/>
    </source>
</evidence>
<reference evidence="2" key="2">
    <citation type="submission" date="2016-08" db="EMBL/GenBank/DDBJ databases">
        <authorList>
            <person name="Seilhamer J.J."/>
        </authorList>
    </citation>
    <scope>NUCLEOTIDE SEQUENCE [LARGE SCALE GENOMIC DNA]</scope>
    <source>
        <strain evidence="2">SA1</strain>
        <plasmid evidence="2">pSA1</plasmid>
    </source>
</reference>
<geneLocation type="plasmid" evidence="2 5">
    <name>pSA1</name>
</geneLocation>
<dbReference type="RefSeq" id="WP_036527116.1">
    <property type="nucleotide sequence ID" value="NZ_CP017076.1"/>
</dbReference>
<gene>
    <name evidence="2" type="ORF">BES08_21790</name>
    <name evidence="3" type="ORF">BV97_03376</name>
</gene>
<evidence type="ECO:0008006" key="6">
    <source>
        <dbReference type="Google" id="ProtNLM"/>
    </source>
</evidence>
<dbReference type="EMBL" id="CP017076">
    <property type="protein sequence ID" value="AOR79455.1"/>
    <property type="molecule type" value="Genomic_DNA"/>
</dbReference>
<dbReference type="eggNOG" id="ENOG5030YAS">
    <property type="taxonomic scope" value="Bacteria"/>
</dbReference>
<dbReference type="OrthoDB" id="7508262at2"/>
<evidence type="ECO:0000313" key="5">
    <source>
        <dbReference type="Proteomes" id="UP000094626"/>
    </source>
</evidence>
<keyword evidence="1" id="KW-0812">Transmembrane</keyword>
<dbReference type="Pfam" id="PF11804">
    <property type="entry name" value="DUF3325"/>
    <property type="match status" value="1"/>
</dbReference>
<name>A0A031JUP3_9SPHN</name>
<keyword evidence="2" id="KW-0614">Plasmid</keyword>
<dbReference type="Proteomes" id="UP000094626">
    <property type="component" value="Plasmid pSA1"/>
</dbReference>
<reference evidence="5" key="3">
    <citation type="journal article" date="2017" name="J. Biotechnol.">
        <title>Complete genome sequence of Novosphingobium resinovorum SA1, a versatile xenobiotic-degrading bacterium capable of utilizing sulfanilic acid.</title>
        <authorList>
            <person name="Hegedus B."/>
            <person name="Kos P.B."/>
            <person name="Balint B."/>
            <person name="Maroti G."/>
            <person name="Gan H.M."/>
            <person name="Perei K."/>
            <person name="Rakhely G."/>
        </authorList>
    </citation>
    <scope>NUCLEOTIDE SEQUENCE [LARGE SCALE GENOMIC DNA]</scope>
    <source>
        <strain evidence="5">SA1</strain>
    </source>
</reference>
<keyword evidence="5" id="KW-1185">Reference proteome</keyword>
<organism evidence="3 4">
    <name type="scientific">Novosphingobium resinovorum</name>
    <dbReference type="NCBI Taxonomy" id="158500"/>
    <lineage>
        <taxon>Bacteria</taxon>
        <taxon>Pseudomonadati</taxon>
        <taxon>Pseudomonadota</taxon>
        <taxon>Alphaproteobacteria</taxon>
        <taxon>Sphingomonadales</taxon>
        <taxon>Sphingomonadaceae</taxon>
        <taxon>Novosphingobium</taxon>
    </lineage>
</organism>
<dbReference type="PATRIC" id="fig|158500.4.peg.3444"/>
<dbReference type="EMBL" id="JFYZ01000016">
    <property type="protein sequence ID" value="EZP80609.1"/>
    <property type="molecule type" value="Genomic_DNA"/>
</dbReference>
<sequence length="93" mass="9926">MMHLLPALIAFAGFLALAAAMKRHQRDLLGKSLTEAQMQPVRMAGWLLLGAGWTVSAALLGLAMGTIAWLGELSLGAALTVATLNWRTGRRAR</sequence>
<dbReference type="InterPro" id="IPR021762">
    <property type="entry name" value="DUF3325"/>
</dbReference>